<dbReference type="InterPro" id="IPR001633">
    <property type="entry name" value="EAL_dom"/>
</dbReference>
<dbReference type="Gene3D" id="3.20.20.450">
    <property type="entry name" value="EAL domain"/>
    <property type="match status" value="1"/>
</dbReference>
<dbReference type="CDD" id="cd01948">
    <property type="entry name" value="EAL"/>
    <property type="match status" value="1"/>
</dbReference>
<dbReference type="CDD" id="cd01949">
    <property type="entry name" value="GGDEF"/>
    <property type="match status" value="1"/>
</dbReference>
<dbReference type="InterPro" id="IPR043128">
    <property type="entry name" value="Rev_trsase/Diguanyl_cyclase"/>
</dbReference>
<dbReference type="PANTHER" id="PTHR44757:SF2">
    <property type="entry name" value="BIOFILM ARCHITECTURE MAINTENANCE PROTEIN MBAA"/>
    <property type="match status" value="1"/>
</dbReference>
<dbReference type="PROSITE" id="PS50887">
    <property type="entry name" value="GGDEF"/>
    <property type="match status" value="1"/>
</dbReference>
<sequence length="517" mass="56463">MAVFVVCVALVATQAAGALKLLQDGRHSQLHSSIDSLIIGALIAGCAGYAFGFRKFLDLKHEQGRRTLAESKADWITYHDFLTRLPNRRFLEEKAPDIVERTFGEAGYGVLAFDLDGFKKVNETVGPDGGDMLLIDISKRLAGFLPESIALRLGSDEFLLIAGCTASNRCENCSDPQQALKLAEDLINLLNTPFDIKGSQISVGACVGLSSCPEHGLRLKDVVKQAILALSVAKRQGRNSYVEFQPEINEDLARRTRIERRLRNAVANGDIVPYYQPLIDLKTGEIIGFEALARWNTPEDGFISPELFIGIAENTGLISDLSEHLLRRACKDAMDWPKQVHLAFNVSPRMLEDRYLGLKIFKILGETGLSPHRLEIEITESALVRDTDLAAAMIQDLRGAGIRVVLDDFGTGYSSLAQLSALTFDKIKIDRIFVSGLEQDEKKSKIVRTTVALASGLGISTTAEGIEQESQLDFLNQLGCSFGQGYLFGKAVPQDQALALLGTDSASAPGLIRRVPA</sequence>
<dbReference type="RefSeq" id="WP_190292358.1">
    <property type="nucleotide sequence ID" value="NZ_JABFCZ010000016.1"/>
</dbReference>
<dbReference type="PROSITE" id="PS50883">
    <property type="entry name" value="EAL"/>
    <property type="match status" value="1"/>
</dbReference>
<dbReference type="InterPro" id="IPR000160">
    <property type="entry name" value="GGDEF_dom"/>
</dbReference>
<accession>A0A926S6V2</accession>
<dbReference type="Gene3D" id="3.30.70.270">
    <property type="match status" value="1"/>
</dbReference>
<dbReference type="EMBL" id="JABFCZ010000016">
    <property type="protein sequence ID" value="MBD1547600.1"/>
    <property type="molecule type" value="Genomic_DNA"/>
</dbReference>
<feature type="domain" description="EAL" evidence="1">
    <location>
        <begin position="255"/>
        <end position="505"/>
    </location>
</feature>
<evidence type="ECO:0000259" key="2">
    <source>
        <dbReference type="PROSITE" id="PS50887"/>
    </source>
</evidence>
<proteinExistence type="predicted"/>
<evidence type="ECO:0000259" key="1">
    <source>
        <dbReference type="PROSITE" id="PS50883"/>
    </source>
</evidence>
<dbReference type="Pfam" id="PF00990">
    <property type="entry name" value="GGDEF"/>
    <property type="match status" value="1"/>
</dbReference>
<evidence type="ECO:0000313" key="3">
    <source>
        <dbReference type="EMBL" id="MBD1547600.1"/>
    </source>
</evidence>
<organism evidence="3 4">
    <name type="scientific">Roseibium aggregatum</name>
    <dbReference type="NCBI Taxonomy" id="187304"/>
    <lineage>
        <taxon>Bacteria</taxon>
        <taxon>Pseudomonadati</taxon>
        <taxon>Pseudomonadota</taxon>
        <taxon>Alphaproteobacteria</taxon>
        <taxon>Hyphomicrobiales</taxon>
        <taxon>Stappiaceae</taxon>
        <taxon>Roseibium</taxon>
    </lineage>
</organism>
<dbReference type="Pfam" id="PF00563">
    <property type="entry name" value="EAL"/>
    <property type="match status" value="1"/>
</dbReference>
<dbReference type="SMART" id="SM00267">
    <property type="entry name" value="GGDEF"/>
    <property type="match status" value="1"/>
</dbReference>
<dbReference type="InterPro" id="IPR052155">
    <property type="entry name" value="Biofilm_reg_signaling"/>
</dbReference>
<dbReference type="AlphaFoldDB" id="A0A926S6V2"/>
<name>A0A926S6V2_9HYPH</name>
<dbReference type="InterPro" id="IPR029787">
    <property type="entry name" value="Nucleotide_cyclase"/>
</dbReference>
<evidence type="ECO:0000313" key="4">
    <source>
        <dbReference type="Proteomes" id="UP000598467"/>
    </source>
</evidence>
<dbReference type="SUPFAM" id="SSF141868">
    <property type="entry name" value="EAL domain-like"/>
    <property type="match status" value="1"/>
</dbReference>
<dbReference type="SMART" id="SM00052">
    <property type="entry name" value="EAL"/>
    <property type="match status" value="1"/>
</dbReference>
<dbReference type="SUPFAM" id="SSF55073">
    <property type="entry name" value="Nucleotide cyclase"/>
    <property type="match status" value="1"/>
</dbReference>
<dbReference type="InterPro" id="IPR035919">
    <property type="entry name" value="EAL_sf"/>
</dbReference>
<dbReference type="Proteomes" id="UP000598467">
    <property type="component" value="Unassembled WGS sequence"/>
</dbReference>
<dbReference type="NCBIfam" id="TIGR00254">
    <property type="entry name" value="GGDEF"/>
    <property type="match status" value="1"/>
</dbReference>
<dbReference type="PANTHER" id="PTHR44757">
    <property type="entry name" value="DIGUANYLATE CYCLASE DGCP"/>
    <property type="match status" value="1"/>
</dbReference>
<reference evidence="3" key="1">
    <citation type="submission" date="2020-05" db="EMBL/GenBank/DDBJ databases">
        <title>Identification of trans-AT polyketide cluster in two marine bacteria, producers of a novel glutaramide-containing polyketide sesbanimide D and analogs.</title>
        <authorList>
            <person name="Kacar D."/>
            <person name="Rodriguez P."/>
            <person name="Canedo L."/>
            <person name="Gonzalez E."/>
            <person name="Galan B."/>
            <person name="De La Calle F."/>
            <person name="Garcia J.L."/>
        </authorList>
    </citation>
    <scope>NUCLEOTIDE SEQUENCE</scope>
    <source>
        <strain evidence="3">PHM038</strain>
    </source>
</reference>
<comment type="caution">
    <text evidence="3">The sequence shown here is derived from an EMBL/GenBank/DDBJ whole genome shotgun (WGS) entry which is preliminary data.</text>
</comment>
<gene>
    <name evidence="3" type="ORF">HK439_15135</name>
</gene>
<feature type="domain" description="GGDEF" evidence="2">
    <location>
        <begin position="106"/>
        <end position="246"/>
    </location>
</feature>
<protein>
    <submittedName>
        <fullName evidence="3">Bifunctional diguanylate cyclase/phosphodiesterase</fullName>
    </submittedName>
</protein>